<sequence>MAYSEMKRQPRAKVMLPAIRELIVIRALENRDKDRTLLSQELREEIENKFPKEIPPTEETLIKRISEARTKANDPRDDTWHLGIVDKYPISVSAIPYILQIQTLNPTSKISIRRSHWIDVLHTSVKDIALLSDISHYYTFYEKISELAQTAFNTTRFDALLVSQDKQKSLLKLFMEMQKDVEWDTRHRVFKHVTGSEMADIVESIVFRGNIAFGINPFKAEIKLGTKEELLSLCKSNKAIKDSDQIPATDFTLTLSRPILILDGMKPIFIDDISGLKR</sequence>
<evidence type="ECO:0000313" key="2">
    <source>
        <dbReference type="Proteomes" id="UP000233649"/>
    </source>
</evidence>
<name>A0A2J1E0F4_9CHLR</name>
<proteinExistence type="predicted"/>
<gene>
    <name evidence="1" type="ORF">CVH13_00115</name>
</gene>
<organism evidence="1 2">
    <name type="scientific">Dehalococcoides mccartyi</name>
    <dbReference type="NCBI Taxonomy" id="61435"/>
    <lineage>
        <taxon>Bacteria</taxon>
        <taxon>Bacillati</taxon>
        <taxon>Chloroflexota</taxon>
        <taxon>Dehalococcoidia</taxon>
        <taxon>Dehalococcoidales</taxon>
        <taxon>Dehalococcoidaceae</taxon>
        <taxon>Dehalococcoides</taxon>
    </lineage>
</organism>
<accession>A0A2J1E0F4</accession>
<protein>
    <submittedName>
        <fullName evidence="1">Uncharacterized protein</fullName>
    </submittedName>
</protein>
<dbReference type="AlphaFoldDB" id="A0A2J1E0F4"/>
<dbReference type="EMBL" id="PHFD01000038">
    <property type="protein sequence ID" value="PKH47957.1"/>
    <property type="molecule type" value="Genomic_DNA"/>
</dbReference>
<dbReference type="Proteomes" id="UP000233649">
    <property type="component" value="Unassembled WGS sequence"/>
</dbReference>
<comment type="caution">
    <text evidence="1">The sequence shown here is derived from an EMBL/GenBank/DDBJ whole genome shotgun (WGS) entry which is preliminary data.</text>
</comment>
<reference evidence="1 2" key="1">
    <citation type="journal article" date="2017" name="FEMS Microbiol. Ecol.">
        <title>Reconstructed genomes of novel Dehalococcoides mccartyi strains from 1,2,3,4-tetrachlorodibenzo-p-dioxin-dechlorinating enrichment cultures reveal divergent reductive dehalogenase gene profiles.</title>
        <authorList>
            <person name="Dam H.T."/>
            <person name="Vollmers J."/>
            <person name="Kaster A.K."/>
            <person name="Haggblom M.M."/>
        </authorList>
    </citation>
    <scope>NUCLEOTIDE SEQUENCE [LARGE SCALE GENOMIC DNA]</scope>
    <source>
        <strain evidence="1 2">H1-3-2.001</strain>
    </source>
</reference>
<evidence type="ECO:0000313" key="1">
    <source>
        <dbReference type="EMBL" id="PKH47957.1"/>
    </source>
</evidence>